<dbReference type="GO" id="GO:0032580">
    <property type="term" value="C:Golgi cisterna membrane"/>
    <property type="evidence" value="ECO:0007669"/>
    <property type="project" value="UniProtKB-SubCell"/>
</dbReference>
<dbReference type="InterPro" id="IPR008428">
    <property type="entry name" value="Chond_GalNAc"/>
</dbReference>
<comment type="subcellular location">
    <subcellularLocation>
        <location evidence="1 9">Golgi apparatus</location>
        <location evidence="1 9">Golgi stack membrane</location>
        <topology evidence="1 9">Single-pass type II membrane protein</topology>
    </subcellularLocation>
</comment>
<organism evidence="10 11">
    <name type="scientific">Blomia tropicalis</name>
    <name type="common">Mite</name>
    <dbReference type="NCBI Taxonomy" id="40697"/>
    <lineage>
        <taxon>Eukaryota</taxon>
        <taxon>Metazoa</taxon>
        <taxon>Ecdysozoa</taxon>
        <taxon>Arthropoda</taxon>
        <taxon>Chelicerata</taxon>
        <taxon>Arachnida</taxon>
        <taxon>Acari</taxon>
        <taxon>Acariformes</taxon>
        <taxon>Sarcoptiformes</taxon>
        <taxon>Astigmata</taxon>
        <taxon>Glycyphagoidea</taxon>
        <taxon>Echimyopodidae</taxon>
        <taxon>Blomia</taxon>
    </lineage>
</organism>
<keyword evidence="4" id="KW-0812">Transmembrane</keyword>
<evidence type="ECO:0000256" key="2">
    <source>
        <dbReference type="ARBA" id="ARBA00009239"/>
    </source>
</evidence>
<reference evidence="10" key="1">
    <citation type="submission" date="2022-12" db="EMBL/GenBank/DDBJ databases">
        <title>Genome assemblies of Blomia tropicalis.</title>
        <authorList>
            <person name="Cui Y."/>
        </authorList>
    </citation>
    <scope>NUCLEOTIDE SEQUENCE</scope>
    <source>
        <tissue evidence="10">Adult mites</tissue>
    </source>
</reference>
<keyword evidence="3 9" id="KW-0808">Transferase</keyword>
<comment type="similarity">
    <text evidence="2 9">Belongs to the chondroitin N-acetylgalactosaminyltransferase family.</text>
</comment>
<dbReference type="Pfam" id="PF05679">
    <property type="entry name" value="CHGN"/>
    <property type="match status" value="1"/>
</dbReference>
<keyword evidence="5 9" id="KW-0735">Signal-anchor</keyword>
<dbReference type="PANTHER" id="PTHR12369">
    <property type="entry name" value="CHONDROITIN SYNTHASE"/>
    <property type="match status" value="1"/>
</dbReference>
<keyword evidence="11" id="KW-1185">Reference proteome</keyword>
<evidence type="ECO:0000256" key="5">
    <source>
        <dbReference type="ARBA" id="ARBA00022968"/>
    </source>
</evidence>
<evidence type="ECO:0000256" key="7">
    <source>
        <dbReference type="ARBA" id="ARBA00023034"/>
    </source>
</evidence>
<sequence>MIGIALSSISVPIKNCYDPSSTSTDIEEDILRIDNKQIVQKLVDWYQTVLHKKYEPIILNGTSDESFRPKQVTQFDQNGYNRNLILVRDNKLKFYRPRFHYSELNIKSRFLLCSFLNERRFPQSYENQKSFPGDLINNYINYTNDKIVNNQDLDVIYFYSEMYADNVRISSETTNLNLIDHNVSRWSYWNQSHVFMPNDIHVVRRLNQDELNEIANLKHYSEKWLSSESNLFIERIYRRFDAIRGLEYIIDAEHRKGTYSENIRLQLMKPLNPIELVADVAYVTENLRLTLILPVRGRMEVPLAIKFLNEYANLCLRRNNHQTILVIVLIYTHNSNKEDSSQKLLEDERKEFSRLKKVSLYIQSKYSTNSVNIAFMDLHPPKSSSFDHHNKRPLRRLLRYPSEMVYLDLIARSLRASSNEPFLMLHCRTNMLFSIDFLNRVRLNTIAKRQIFLPIPFVEYHLRSSESNSHFREILRNGISNNNVTASIVNLTNRSNNRNFDVRKENGFFDESNFEVVSFYLSDYLLARKFSEAEIPFVRNRQTIVKYQDAYYNSNLDLNHMFALYKKSSPTIGLMRAVEPELRLFHSTTLDDCQYFESNIMSFNNCKRRQHYGIGQKQKLALIVMEYLNL</sequence>
<keyword evidence="7 9" id="KW-0333">Golgi apparatus</keyword>
<evidence type="ECO:0000256" key="9">
    <source>
        <dbReference type="RuleBase" id="RU364016"/>
    </source>
</evidence>
<dbReference type="Proteomes" id="UP001142055">
    <property type="component" value="Chromosome 1"/>
</dbReference>
<evidence type="ECO:0000256" key="6">
    <source>
        <dbReference type="ARBA" id="ARBA00022989"/>
    </source>
</evidence>
<accession>A0A9Q0MJL5</accession>
<keyword evidence="8" id="KW-0472">Membrane</keyword>
<evidence type="ECO:0000256" key="8">
    <source>
        <dbReference type="ARBA" id="ARBA00023136"/>
    </source>
</evidence>
<keyword evidence="6" id="KW-1133">Transmembrane helix</keyword>
<evidence type="ECO:0000256" key="4">
    <source>
        <dbReference type="ARBA" id="ARBA00022692"/>
    </source>
</evidence>
<dbReference type="EC" id="2.4.1.-" evidence="9"/>
<name>A0A9Q0MJL5_BLOTA</name>
<protein>
    <recommendedName>
        <fullName evidence="9">Hexosyltransferase</fullName>
        <ecNumber evidence="9">2.4.1.-</ecNumber>
    </recommendedName>
</protein>
<comment type="caution">
    <text evidence="10">The sequence shown here is derived from an EMBL/GenBank/DDBJ whole genome shotgun (WGS) entry which is preliminary data.</text>
</comment>
<dbReference type="AlphaFoldDB" id="A0A9Q0MJL5"/>
<evidence type="ECO:0000313" key="10">
    <source>
        <dbReference type="EMBL" id="KAJ6225662.1"/>
    </source>
</evidence>
<dbReference type="GO" id="GO:0047238">
    <property type="term" value="F:glucuronosyl-N-acetylgalactosaminyl-proteoglycan 4-beta-N-acetylgalactosaminyltransferase activity"/>
    <property type="evidence" value="ECO:0007669"/>
    <property type="project" value="TreeGrafter"/>
</dbReference>
<proteinExistence type="inferred from homology"/>
<dbReference type="PANTHER" id="PTHR12369:SF13">
    <property type="entry name" value="HEXOSYLTRANSFERASE"/>
    <property type="match status" value="1"/>
</dbReference>
<evidence type="ECO:0000256" key="3">
    <source>
        <dbReference type="ARBA" id="ARBA00022679"/>
    </source>
</evidence>
<dbReference type="EMBL" id="JAPWDV010000001">
    <property type="protein sequence ID" value="KAJ6225662.1"/>
    <property type="molecule type" value="Genomic_DNA"/>
</dbReference>
<gene>
    <name evidence="10" type="ORF">RDWZM_004207</name>
</gene>
<dbReference type="InterPro" id="IPR051227">
    <property type="entry name" value="CS_glycosyltransferase"/>
</dbReference>
<evidence type="ECO:0000256" key="1">
    <source>
        <dbReference type="ARBA" id="ARBA00004447"/>
    </source>
</evidence>
<evidence type="ECO:0000313" key="11">
    <source>
        <dbReference type="Proteomes" id="UP001142055"/>
    </source>
</evidence>